<dbReference type="EMBL" id="UINC01221664">
    <property type="protein sequence ID" value="SVE50088.1"/>
    <property type="molecule type" value="Genomic_DNA"/>
</dbReference>
<gene>
    <name evidence="1" type="ORF">METZ01_LOCUS502942</name>
</gene>
<accession>A0A383E1V0</accession>
<sequence>MKNKFSLVIIIFLSSLFSGYDIGDQLSVDHQNMEFGFCYPQSQVGNSFSFAQHNGDLNGGNYKVLMIEVSTSW</sequence>
<reference evidence="1" key="1">
    <citation type="submission" date="2018-05" db="EMBL/GenBank/DDBJ databases">
        <authorList>
            <person name="Lanie J.A."/>
            <person name="Ng W.-L."/>
            <person name="Kazmierczak K.M."/>
            <person name="Andrzejewski T.M."/>
            <person name="Davidsen T.M."/>
            <person name="Wayne K.J."/>
            <person name="Tettelin H."/>
            <person name="Glass J.I."/>
            <person name="Rusch D."/>
            <person name="Podicherti R."/>
            <person name="Tsui H.-C.T."/>
            <person name="Winkler M.E."/>
        </authorList>
    </citation>
    <scope>NUCLEOTIDE SEQUENCE</scope>
</reference>
<name>A0A383E1V0_9ZZZZ</name>
<evidence type="ECO:0000313" key="1">
    <source>
        <dbReference type="EMBL" id="SVE50088.1"/>
    </source>
</evidence>
<dbReference type="AlphaFoldDB" id="A0A383E1V0"/>
<protein>
    <submittedName>
        <fullName evidence="1">Uncharacterized protein</fullName>
    </submittedName>
</protein>
<organism evidence="1">
    <name type="scientific">marine metagenome</name>
    <dbReference type="NCBI Taxonomy" id="408172"/>
    <lineage>
        <taxon>unclassified sequences</taxon>
        <taxon>metagenomes</taxon>
        <taxon>ecological metagenomes</taxon>
    </lineage>
</organism>
<proteinExistence type="predicted"/>